<protein>
    <submittedName>
        <fullName evidence="2">Nodulation efficiency protein D (NfeD)</fullName>
    </submittedName>
</protein>
<dbReference type="PANTHER" id="PTHR33507">
    <property type="entry name" value="INNER MEMBRANE PROTEIN YBBJ"/>
    <property type="match status" value="1"/>
</dbReference>
<reference evidence="2 3" key="1">
    <citation type="submission" date="2018-08" db="EMBL/GenBank/DDBJ databases">
        <title>A genome reference for cultivated species of the human gut microbiota.</title>
        <authorList>
            <person name="Zou Y."/>
            <person name="Xue W."/>
            <person name="Luo G."/>
        </authorList>
    </citation>
    <scope>NUCLEOTIDE SEQUENCE [LARGE SCALE GENOMIC DNA]</scope>
    <source>
        <strain evidence="2 3">AM40-30BH</strain>
    </source>
</reference>
<sequence length="156" mass="16696">MDVLIIVVLIIAAVILFLVELFVIPGISVAGFGALGCIIYANYYAFAYMGTGAGFITLVVSGIACIGSLVWFMRSKTLDKLALKKDITSKVDRSAANKVKVGDTGITTTRLAQIGYADIDGNIIEVKSMDGLLDEKTPIVVNRITDGTIFVEKQKS</sequence>
<gene>
    <name evidence="2" type="ORF">DW888_09000</name>
</gene>
<keyword evidence="1" id="KW-1133">Transmembrane helix</keyword>
<proteinExistence type="predicted"/>
<evidence type="ECO:0000256" key="1">
    <source>
        <dbReference type="SAM" id="Phobius"/>
    </source>
</evidence>
<dbReference type="InterPro" id="IPR052165">
    <property type="entry name" value="Membrane_assoc_protease"/>
</dbReference>
<accession>A0A413VR06</accession>
<keyword evidence="1" id="KW-0472">Membrane</keyword>
<feature type="transmembrane region" description="Helical" evidence="1">
    <location>
        <begin position="6"/>
        <end position="24"/>
    </location>
</feature>
<dbReference type="PANTHER" id="PTHR33507:SF3">
    <property type="entry name" value="INNER MEMBRANE PROTEIN YBBJ"/>
    <property type="match status" value="1"/>
</dbReference>
<dbReference type="Proteomes" id="UP000284379">
    <property type="component" value="Unassembled WGS sequence"/>
</dbReference>
<comment type="caution">
    <text evidence="2">The sequence shown here is derived from an EMBL/GenBank/DDBJ whole genome shotgun (WGS) entry which is preliminary data.</text>
</comment>
<dbReference type="EMBL" id="QSGO01000005">
    <property type="protein sequence ID" value="RHB35962.1"/>
    <property type="molecule type" value="Genomic_DNA"/>
</dbReference>
<evidence type="ECO:0000313" key="2">
    <source>
        <dbReference type="EMBL" id="RHB35962.1"/>
    </source>
</evidence>
<dbReference type="GeneID" id="69501275"/>
<dbReference type="AlphaFoldDB" id="A0A413VR06"/>
<evidence type="ECO:0000313" key="3">
    <source>
        <dbReference type="Proteomes" id="UP000284379"/>
    </source>
</evidence>
<dbReference type="GO" id="GO:0005886">
    <property type="term" value="C:plasma membrane"/>
    <property type="evidence" value="ECO:0007669"/>
    <property type="project" value="TreeGrafter"/>
</dbReference>
<organism evidence="2 3">
    <name type="scientific">Bacteroides nordii</name>
    <dbReference type="NCBI Taxonomy" id="291645"/>
    <lineage>
        <taxon>Bacteria</taxon>
        <taxon>Pseudomonadati</taxon>
        <taxon>Bacteroidota</taxon>
        <taxon>Bacteroidia</taxon>
        <taxon>Bacteroidales</taxon>
        <taxon>Bacteroidaceae</taxon>
        <taxon>Bacteroides</taxon>
    </lineage>
</organism>
<keyword evidence="1" id="KW-0812">Transmembrane</keyword>
<name>A0A413VR06_9BACE</name>
<dbReference type="RefSeq" id="WP_002562060.1">
    <property type="nucleotide sequence ID" value="NZ_BMBN01000015.1"/>
</dbReference>
<feature type="transmembrane region" description="Helical" evidence="1">
    <location>
        <begin position="52"/>
        <end position="72"/>
    </location>
</feature>